<proteinExistence type="predicted"/>
<sequence>MAQSAASEPGEIMDKEVAVPGTAEQVAGNRREREVEDNNNMEMASDDEEGVEAQ</sequence>
<feature type="non-terminal residue" evidence="2">
    <location>
        <position position="54"/>
    </location>
</feature>
<gene>
    <name evidence="2" type="ORF">H4R26_002298</name>
</gene>
<evidence type="ECO:0000313" key="3">
    <source>
        <dbReference type="Proteomes" id="UP001150907"/>
    </source>
</evidence>
<keyword evidence="3" id="KW-1185">Reference proteome</keyword>
<evidence type="ECO:0000313" key="2">
    <source>
        <dbReference type="EMBL" id="KAJ2004829.1"/>
    </source>
</evidence>
<protein>
    <submittedName>
        <fullName evidence="2">Uncharacterized protein</fullName>
    </submittedName>
</protein>
<dbReference type="Proteomes" id="UP001150907">
    <property type="component" value="Unassembled WGS sequence"/>
</dbReference>
<accession>A0A9W8BGT9</accession>
<name>A0A9W8BGT9_9FUNG</name>
<feature type="compositionally biased region" description="Acidic residues" evidence="1">
    <location>
        <begin position="37"/>
        <end position="54"/>
    </location>
</feature>
<feature type="region of interest" description="Disordered" evidence="1">
    <location>
        <begin position="1"/>
        <end position="54"/>
    </location>
</feature>
<comment type="caution">
    <text evidence="2">The sequence shown here is derived from an EMBL/GenBank/DDBJ whole genome shotgun (WGS) entry which is preliminary data.</text>
</comment>
<dbReference type="EMBL" id="JANBQF010000132">
    <property type="protein sequence ID" value="KAJ2004829.1"/>
    <property type="molecule type" value="Genomic_DNA"/>
</dbReference>
<reference evidence="2" key="1">
    <citation type="submission" date="2022-07" db="EMBL/GenBank/DDBJ databases">
        <title>Phylogenomic reconstructions and comparative analyses of Kickxellomycotina fungi.</title>
        <authorList>
            <person name="Reynolds N.K."/>
            <person name="Stajich J.E."/>
            <person name="Barry K."/>
            <person name="Grigoriev I.V."/>
            <person name="Crous P."/>
            <person name="Smith M.E."/>
        </authorList>
    </citation>
    <scope>NUCLEOTIDE SEQUENCE</scope>
    <source>
        <strain evidence="2">IMI 214461</strain>
    </source>
</reference>
<evidence type="ECO:0000256" key="1">
    <source>
        <dbReference type="SAM" id="MobiDB-lite"/>
    </source>
</evidence>
<organism evidence="2 3">
    <name type="scientific">Coemansia thaxteri</name>
    <dbReference type="NCBI Taxonomy" id="2663907"/>
    <lineage>
        <taxon>Eukaryota</taxon>
        <taxon>Fungi</taxon>
        <taxon>Fungi incertae sedis</taxon>
        <taxon>Zoopagomycota</taxon>
        <taxon>Kickxellomycotina</taxon>
        <taxon>Kickxellomycetes</taxon>
        <taxon>Kickxellales</taxon>
        <taxon>Kickxellaceae</taxon>
        <taxon>Coemansia</taxon>
    </lineage>
</organism>
<dbReference type="AlphaFoldDB" id="A0A9W8BGT9"/>